<accession>A0AAU7CJZ9</accession>
<dbReference type="NCBIfam" id="TIGR00147">
    <property type="entry name" value="YegS/Rv2252/BmrU family lipid kinase"/>
    <property type="match status" value="1"/>
</dbReference>
<dbReference type="InterPro" id="IPR001206">
    <property type="entry name" value="Diacylglycerol_kinase_cat_dom"/>
</dbReference>
<dbReference type="GO" id="GO:0016301">
    <property type="term" value="F:kinase activity"/>
    <property type="evidence" value="ECO:0007669"/>
    <property type="project" value="UniProtKB-KW"/>
</dbReference>
<dbReference type="InterPro" id="IPR045540">
    <property type="entry name" value="YegS/DAGK_C"/>
</dbReference>
<dbReference type="InterPro" id="IPR017438">
    <property type="entry name" value="ATP-NAD_kinase_N"/>
</dbReference>
<dbReference type="Pfam" id="PF19279">
    <property type="entry name" value="YegS_C"/>
    <property type="match status" value="1"/>
</dbReference>
<proteinExistence type="predicted"/>
<dbReference type="Gene3D" id="2.60.200.40">
    <property type="match status" value="1"/>
</dbReference>
<reference evidence="2" key="1">
    <citation type="submission" date="2024-05" db="EMBL/GenBank/DDBJ databases">
        <title>Planctomycetes of the genus Singulisphaera possess chitinolytic capabilities.</title>
        <authorList>
            <person name="Ivanova A."/>
        </authorList>
    </citation>
    <scope>NUCLEOTIDE SEQUENCE</scope>
    <source>
        <strain evidence="2">Ch08T</strain>
    </source>
</reference>
<gene>
    <name evidence="2" type="ORF">V5E97_02800</name>
</gene>
<dbReference type="RefSeq" id="WP_406697772.1">
    <property type="nucleotide sequence ID" value="NZ_CP155447.1"/>
</dbReference>
<dbReference type="Gene3D" id="3.40.50.10330">
    <property type="entry name" value="Probable inorganic polyphosphate/atp-NAD kinase, domain 1"/>
    <property type="match status" value="1"/>
</dbReference>
<dbReference type="GO" id="GO:0005524">
    <property type="term" value="F:ATP binding"/>
    <property type="evidence" value="ECO:0007669"/>
    <property type="project" value="InterPro"/>
</dbReference>
<dbReference type="Pfam" id="PF00781">
    <property type="entry name" value="DAGK_cat"/>
    <property type="match status" value="1"/>
</dbReference>
<dbReference type="GO" id="GO:0019242">
    <property type="term" value="P:methylglyoxal biosynthetic process"/>
    <property type="evidence" value="ECO:0007669"/>
    <property type="project" value="InterPro"/>
</dbReference>
<dbReference type="PANTHER" id="PTHR30492:SF0">
    <property type="entry name" value="METHYLGLYOXAL SYNTHASE"/>
    <property type="match status" value="1"/>
</dbReference>
<dbReference type="AlphaFoldDB" id="A0AAU7CJZ9"/>
<evidence type="ECO:0000313" key="2">
    <source>
        <dbReference type="EMBL" id="XBH04966.1"/>
    </source>
</evidence>
<dbReference type="SMART" id="SM00046">
    <property type="entry name" value="DAGKc"/>
    <property type="match status" value="1"/>
</dbReference>
<dbReference type="EMBL" id="CP155447">
    <property type="protein sequence ID" value="XBH04966.1"/>
    <property type="molecule type" value="Genomic_DNA"/>
</dbReference>
<dbReference type="GO" id="GO:0008654">
    <property type="term" value="P:phospholipid biosynthetic process"/>
    <property type="evidence" value="ECO:0007669"/>
    <property type="project" value="InterPro"/>
</dbReference>
<dbReference type="InterPro" id="IPR004363">
    <property type="entry name" value="Methylgl_synth"/>
</dbReference>
<keyword evidence="2" id="KW-0418">Kinase</keyword>
<name>A0AAU7CJZ9_9BACT</name>
<dbReference type="InterPro" id="IPR005218">
    <property type="entry name" value="Diacylglycerol/lipid_kinase"/>
</dbReference>
<dbReference type="PANTHER" id="PTHR30492">
    <property type="entry name" value="METHYLGLYOXAL SYNTHASE"/>
    <property type="match status" value="1"/>
</dbReference>
<dbReference type="GO" id="GO:0008929">
    <property type="term" value="F:methylglyoxal synthase activity"/>
    <property type="evidence" value="ECO:0007669"/>
    <property type="project" value="InterPro"/>
</dbReference>
<dbReference type="GO" id="GO:0005829">
    <property type="term" value="C:cytosol"/>
    <property type="evidence" value="ECO:0007669"/>
    <property type="project" value="TreeGrafter"/>
</dbReference>
<dbReference type="SUPFAM" id="SSF111331">
    <property type="entry name" value="NAD kinase/diacylglycerol kinase-like"/>
    <property type="match status" value="1"/>
</dbReference>
<keyword evidence="2" id="KW-0808">Transferase</keyword>
<dbReference type="InterPro" id="IPR016064">
    <property type="entry name" value="NAD/diacylglycerol_kinase_sf"/>
</dbReference>
<evidence type="ECO:0000259" key="1">
    <source>
        <dbReference type="PROSITE" id="PS50146"/>
    </source>
</evidence>
<dbReference type="PROSITE" id="PS50146">
    <property type="entry name" value="DAGK"/>
    <property type="match status" value="1"/>
</dbReference>
<protein>
    <submittedName>
        <fullName evidence="2">Diacylglycerol kinase family protein</fullName>
    </submittedName>
</protein>
<organism evidence="2">
    <name type="scientific">Singulisphaera sp. Ch08</name>
    <dbReference type="NCBI Taxonomy" id="3120278"/>
    <lineage>
        <taxon>Bacteria</taxon>
        <taxon>Pseudomonadati</taxon>
        <taxon>Planctomycetota</taxon>
        <taxon>Planctomycetia</taxon>
        <taxon>Isosphaerales</taxon>
        <taxon>Isosphaeraceae</taxon>
        <taxon>Singulisphaera</taxon>
    </lineage>
</organism>
<sequence>MLANTAPPRSQRAFVILNPVAGQGAAAAVRQALAEAFSKRGAAAGEGAEAPYTIYETAPGEAIPKLVRETAKQGGYDLIVAGGGDGTVSAVANGLVGLETPLGILPLGTANVLARELGIPIDLEGACQLLAGAHAVTAIDAMKVKDQCYFTQVGVGIDSMMIRDTPREAKRRFGRVAYLWTAFTRLIGFQPRHFLIESDGRSVRSRASQVVVANCGILGQPPFRWGPDIHLDDGRVDVCIVRARSLWNYITLAWHVILGQHKQDSNVRYLSADQRVVITTKRPLPVQADGEIIGETPVEVTVVPRTLRVIVPPHNGTEIPLPFSPLGTD</sequence>
<feature type="domain" description="DAGKc" evidence="1">
    <location>
        <begin position="8"/>
        <end position="148"/>
    </location>
</feature>